<reference evidence="2" key="1">
    <citation type="submission" date="2022-11" db="UniProtKB">
        <authorList>
            <consortium name="WormBaseParasite"/>
        </authorList>
    </citation>
    <scope>IDENTIFICATION</scope>
</reference>
<dbReference type="WBParaSite" id="Minc3s01066g20377">
    <property type="protein sequence ID" value="Minc3s01066g20377"/>
    <property type="gene ID" value="Minc3s01066g20377"/>
</dbReference>
<evidence type="ECO:0000313" key="2">
    <source>
        <dbReference type="WBParaSite" id="Minc3s01066g20377"/>
    </source>
</evidence>
<name>A0A914LZ22_MELIC</name>
<dbReference type="AlphaFoldDB" id="A0A914LZ22"/>
<dbReference type="Proteomes" id="UP000887563">
    <property type="component" value="Unplaced"/>
</dbReference>
<evidence type="ECO:0000313" key="1">
    <source>
        <dbReference type="Proteomes" id="UP000887563"/>
    </source>
</evidence>
<proteinExistence type="predicted"/>
<keyword evidence="1" id="KW-1185">Reference proteome</keyword>
<accession>A0A914LZ22</accession>
<sequence>MGGRERGERVERGVVMFTKRSGFSTKLFSILPKNRSLNKLKIGRRENKYIFLLIVGHGIGGGGKL</sequence>
<organism evidence="1 2">
    <name type="scientific">Meloidogyne incognita</name>
    <name type="common">Southern root-knot nematode worm</name>
    <name type="synonym">Oxyuris incognita</name>
    <dbReference type="NCBI Taxonomy" id="6306"/>
    <lineage>
        <taxon>Eukaryota</taxon>
        <taxon>Metazoa</taxon>
        <taxon>Ecdysozoa</taxon>
        <taxon>Nematoda</taxon>
        <taxon>Chromadorea</taxon>
        <taxon>Rhabditida</taxon>
        <taxon>Tylenchina</taxon>
        <taxon>Tylenchomorpha</taxon>
        <taxon>Tylenchoidea</taxon>
        <taxon>Meloidogynidae</taxon>
        <taxon>Meloidogyninae</taxon>
        <taxon>Meloidogyne</taxon>
        <taxon>Meloidogyne incognita group</taxon>
    </lineage>
</organism>
<protein>
    <submittedName>
        <fullName evidence="2">Uncharacterized protein</fullName>
    </submittedName>
</protein>